<dbReference type="EMBL" id="AJWJ01000121">
    <property type="protein sequence ID" value="KAF2074955.1"/>
    <property type="molecule type" value="Genomic_DNA"/>
</dbReference>
<sequence>MNRSSHIFVLAIVAITLISYVQCQYPAAGVYVGINENFLAQAGQDLSNYAQTKLENYPFQDISGSSSQVKYTFHDFKLSINFADFYYAQASSSQYAVGWENVQYQLQWNYHICAKTVFNPCEDGTITVFTTSANNPVNVEATLNVNTEQDPISVSASATTMNFNSGAIQVNVHCSNSICVIPVGDIANEVAQNFVTDACNGITTAINDMAPTIDSLFNPIRVLPFTFGNKGYQYLLNAEGEIVVSSGSGYTPAITAALQGGIIVKTPSGSYYPSQNPTYVPESSQLEGFSQDYMLSFSGYFFESLFDAAFSSVMPMTIIPSEVPAASPVTLNTSDPFFTGVAPGLSQYPGLGIQVSIHSPVSPVATIDANGVTLNGTTLLGDFIIMDESSPLTAFTVQFDIDGQINTEVHMPSTSEVSLNTTIVSSNPNATIISSAVGPVDPTGFVQLLQMFLSVMKLPSFTYNVPSAYNLEYIDITYQSQLVQILVDIEKNLYR</sequence>
<dbReference type="PANTHER" id="PTHR10504">
    <property type="entry name" value="BACTERICIDAL PERMEABILITY-INCREASING BPI PROTEIN-RELATED"/>
    <property type="match status" value="1"/>
</dbReference>
<keyword evidence="1" id="KW-0732">Signal</keyword>
<reference evidence="2" key="1">
    <citation type="submission" date="2020-01" db="EMBL/GenBank/DDBJ databases">
        <title>Development of genomics and gene disruption for Polysphondylium violaceum indicates a role for the polyketide synthase stlB in stalk morphogenesis.</title>
        <authorList>
            <person name="Narita B."/>
            <person name="Kawabe Y."/>
            <person name="Kin K."/>
            <person name="Saito T."/>
            <person name="Gibbs R."/>
            <person name="Kuspa A."/>
            <person name="Muzny D."/>
            <person name="Queller D."/>
            <person name="Richards S."/>
            <person name="Strassman J."/>
            <person name="Sucgang R."/>
            <person name="Worley K."/>
            <person name="Schaap P."/>
        </authorList>
    </citation>
    <scope>NUCLEOTIDE SEQUENCE</scope>
    <source>
        <strain evidence="2">QSvi11</strain>
    </source>
</reference>
<organism evidence="2 3">
    <name type="scientific">Polysphondylium violaceum</name>
    <dbReference type="NCBI Taxonomy" id="133409"/>
    <lineage>
        <taxon>Eukaryota</taxon>
        <taxon>Amoebozoa</taxon>
        <taxon>Evosea</taxon>
        <taxon>Eumycetozoa</taxon>
        <taxon>Dictyostelia</taxon>
        <taxon>Dictyosteliales</taxon>
        <taxon>Dictyosteliaceae</taxon>
        <taxon>Polysphondylium</taxon>
    </lineage>
</organism>
<evidence type="ECO:0000313" key="2">
    <source>
        <dbReference type="EMBL" id="KAF2074955.1"/>
    </source>
</evidence>
<dbReference type="Gene3D" id="3.15.10.10">
    <property type="entry name" value="Bactericidal permeability-increasing protein, domain 1"/>
    <property type="match status" value="1"/>
</dbReference>
<evidence type="ECO:0008006" key="4">
    <source>
        <dbReference type="Google" id="ProtNLM"/>
    </source>
</evidence>
<evidence type="ECO:0000256" key="1">
    <source>
        <dbReference type="SAM" id="SignalP"/>
    </source>
</evidence>
<proteinExistence type="predicted"/>
<protein>
    <recommendedName>
        <fullName evidence="4">Lipid-binding serum glycoprotein C-terminal domain-containing protein</fullName>
    </recommendedName>
</protein>
<dbReference type="GO" id="GO:0008289">
    <property type="term" value="F:lipid binding"/>
    <property type="evidence" value="ECO:0007669"/>
    <property type="project" value="InterPro"/>
</dbReference>
<dbReference type="OrthoDB" id="9938407at2759"/>
<dbReference type="Proteomes" id="UP000695562">
    <property type="component" value="Unassembled WGS sequence"/>
</dbReference>
<dbReference type="SUPFAM" id="SSF55394">
    <property type="entry name" value="Bactericidal permeability-increasing protein, BPI"/>
    <property type="match status" value="1"/>
</dbReference>
<dbReference type="PANTHER" id="PTHR10504:SF142">
    <property type="entry name" value="UPF0522 PROTEIN A-RELATED"/>
    <property type="match status" value="1"/>
</dbReference>
<feature type="chain" id="PRO_5035268503" description="Lipid-binding serum glycoprotein C-terminal domain-containing protein" evidence="1">
    <location>
        <begin position="24"/>
        <end position="495"/>
    </location>
</feature>
<comment type="caution">
    <text evidence="2">The sequence shown here is derived from an EMBL/GenBank/DDBJ whole genome shotgun (WGS) entry which is preliminary data.</text>
</comment>
<accession>A0A8J4V001</accession>
<dbReference type="InterPro" id="IPR017943">
    <property type="entry name" value="Bactericidal_perm-incr_a/b_dom"/>
</dbReference>
<dbReference type="InterPro" id="IPR032942">
    <property type="entry name" value="BPI/LBP/Plunc"/>
</dbReference>
<dbReference type="AlphaFoldDB" id="A0A8J4V001"/>
<feature type="signal peptide" evidence="1">
    <location>
        <begin position="1"/>
        <end position="23"/>
    </location>
</feature>
<dbReference type="Gene3D" id="3.15.20.10">
    <property type="entry name" value="Bactericidal permeability-increasing protein, domain 2"/>
    <property type="match status" value="1"/>
</dbReference>
<keyword evidence="3" id="KW-1185">Reference proteome</keyword>
<evidence type="ECO:0000313" key="3">
    <source>
        <dbReference type="Proteomes" id="UP000695562"/>
    </source>
</evidence>
<gene>
    <name evidence="2" type="ORF">CYY_003740</name>
</gene>
<name>A0A8J4V001_9MYCE</name>